<proteinExistence type="predicted"/>
<dbReference type="Gene3D" id="3.40.630.30">
    <property type="match status" value="1"/>
</dbReference>
<dbReference type="GO" id="GO:0016747">
    <property type="term" value="F:acyltransferase activity, transferring groups other than amino-acyl groups"/>
    <property type="evidence" value="ECO:0007669"/>
    <property type="project" value="InterPro"/>
</dbReference>
<dbReference type="PANTHER" id="PTHR43877">
    <property type="entry name" value="AMINOALKYLPHOSPHONATE N-ACETYLTRANSFERASE-RELATED-RELATED"/>
    <property type="match status" value="1"/>
</dbReference>
<evidence type="ECO:0000313" key="5">
    <source>
        <dbReference type="Proteomes" id="UP000540929"/>
    </source>
</evidence>
<dbReference type="EMBL" id="JACCAS010000001">
    <property type="protein sequence ID" value="NYH20877.1"/>
    <property type="molecule type" value="Genomic_DNA"/>
</dbReference>
<comment type="caution">
    <text evidence="4">The sequence shown here is derived from an EMBL/GenBank/DDBJ whole genome shotgun (WGS) entry which is preliminary data.</text>
</comment>
<protein>
    <submittedName>
        <fullName evidence="4">GNAT superfamily N-acetyltransferase</fullName>
    </submittedName>
</protein>
<evidence type="ECO:0000313" key="4">
    <source>
        <dbReference type="EMBL" id="NYH20877.1"/>
    </source>
</evidence>
<dbReference type="Pfam" id="PF00583">
    <property type="entry name" value="Acetyltransf_1"/>
    <property type="match status" value="1"/>
</dbReference>
<evidence type="ECO:0000256" key="2">
    <source>
        <dbReference type="ARBA" id="ARBA00023315"/>
    </source>
</evidence>
<dbReference type="Proteomes" id="UP000540929">
    <property type="component" value="Unassembled WGS sequence"/>
</dbReference>
<dbReference type="InterPro" id="IPR016181">
    <property type="entry name" value="Acyl_CoA_acyltransferase"/>
</dbReference>
<dbReference type="InterPro" id="IPR000182">
    <property type="entry name" value="GNAT_dom"/>
</dbReference>
<dbReference type="RefSeq" id="WP_218900782.1">
    <property type="nucleotide sequence ID" value="NZ_JACCAS010000001.1"/>
</dbReference>
<dbReference type="PANTHER" id="PTHR43877:SF1">
    <property type="entry name" value="ACETYLTRANSFERASE"/>
    <property type="match status" value="1"/>
</dbReference>
<organism evidence="4 5">
    <name type="scientific">Paraburkholderia bryophila</name>
    <dbReference type="NCBI Taxonomy" id="420952"/>
    <lineage>
        <taxon>Bacteria</taxon>
        <taxon>Pseudomonadati</taxon>
        <taxon>Pseudomonadota</taxon>
        <taxon>Betaproteobacteria</taxon>
        <taxon>Burkholderiales</taxon>
        <taxon>Burkholderiaceae</taxon>
        <taxon>Paraburkholderia</taxon>
    </lineage>
</organism>
<name>A0A7Y9WHF3_9BURK</name>
<dbReference type="InterPro" id="IPR050832">
    <property type="entry name" value="Bact_Acetyltransf"/>
</dbReference>
<keyword evidence="2" id="KW-0012">Acyltransferase</keyword>
<dbReference type="AlphaFoldDB" id="A0A7Y9WHF3"/>
<keyword evidence="1 4" id="KW-0808">Transferase</keyword>
<keyword evidence="5" id="KW-1185">Reference proteome</keyword>
<evidence type="ECO:0000259" key="3">
    <source>
        <dbReference type="PROSITE" id="PS51186"/>
    </source>
</evidence>
<accession>A0A7Y9WHF3</accession>
<dbReference type="CDD" id="cd04301">
    <property type="entry name" value="NAT_SF"/>
    <property type="match status" value="1"/>
</dbReference>
<dbReference type="PROSITE" id="PS51186">
    <property type="entry name" value="GNAT"/>
    <property type="match status" value="1"/>
</dbReference>
<dbReference type="SUPFAM" id="SSF55729">
    <property type="entry name" value="Acyl-CoA N-acyltransferases (Nat)"/>
    <property type="match status" value="1"/>
</dbReference>
<feature type="domain" description="N-acetyltransferase" evidence="3">
    <location>
        <begin position="5"/>
        <end position="151"/>
    </location>
</feature>
<sequence>MNFHLTIRTARGADADILQSLYRQLLDDENVKATAHQIQILEDDARTRLLVCEIDGRIRGTVLVCLCADAMYAGQPFAVVENLVVDQECRGNGIGRALLREVEQFCRSRDCSKMMLLSSAARIDAHRFFEQFGFLGDRKRGFVKYRSQFAETACNPPSLAGQKRMVDDSM</sequence>
<evidence type="ECO:0000256" key="1">
    <source>
        <dbReference type="ARBA" id="ARBA00022679"/>
    </source>
</evidence>
<gene>
    <name evidence="4" type="ORF">GGD40_000356</name>
</gene>
<reference evidence="4 5" key="1">
    <citation type="submission" date="2020-07" db="EMBL/GenBank/DDBJ databases">
        <title>Exploring microbial biodiversity for novel pathways involved in the catabolism of aromatic compounds derived from lignin.</title>
        <authorList>
            <person name="Elkins J."/>
        </authorList>
    </citation>
    <scope>NUCLEOTIDE SEQUENCE [LARGE SCALE GENOMIC DNA]</scope>
    <source>
        <strain evidence="4 5">H2C3C</strain>
    </source>
</reference>